<dbReference type="EMBL" id="FOIA01000025">
    <property type="protein sequence ID" value="SET40173.1"/>
    <property type="molecule type" value="Genomic_DNA"/>
</dbReference>
<gene>
    <name evidence="1" type="ORF">SAMN05216326_12510</name>
</gene>
<dbReference type="RefSeq" id="WP_090659848.1">
    <property type="nucleotide sequence ID" value="NZ_FOIA01000025.1"/>
</dbReference>
<dbReference type="OrthoDB" id="9899041at2"/>
<sequence>MSDQNSENEVDDLVYSEDGETFYEYEGIVPYLEFPDGDTQEIYQGTKHPFTNSRFMDAESIIEDARDKAWDLAGEFSEGYLENIPKEKVDELDKLLADWFDTNVGQPDFYSVKNIKKITIHKEDVQS</sequence>
<protein>
    <submittedName>
        <fullName evidence="1">Uncharacterized protein</fullName>
    </submittedName>
</protein>
<keyword evidence="2" id="KW-1185">Reference proteome</keyword>
<dbReference type="Proteomes" id="UP000199345">
    <property type="component" value="Unassembled WGS sequence"/>
</dbReference>
<organism evidence="1 2">
    <name type="scientific">Nitrosomonas marina</name>
    <dbReference type="NCBI Taxonomy" id="917"/>
    <lineage>
        <taxon>Bacteria</taxon>
        <taxon>Pseudomonadati</taxon>
        <taxon>Pseudomonadota</taxon>
        <taxon>Betaproteobacteria</taxon>
        <taxon>Nitrosomonadales</taxon>
        <taxon>Nitrosomonadaceae</taxon>
        <taxon>Nitrosomonas</taxon>
    </lineage>
</organism>
<proteinExistence type="predicted"/>
<dbReference type="AlphaFoldDB" id="A0A1I0E5T9"/>
<evidence type="ECO:0000313" key="2">
    <source>
        <dbReference type="Proteomes" id="UP000199345"/>
    </source>
</evidence>
<name>A0A1I0E5T9_9PROT</name>
<evidence type="ECO:0000313" key="1">
    <source>
        <dbReference type="EMBL" id="SET40173.1"/>
    </source>
</evidence>
<accession>A0A1I0E5T9</accession>
<reference evidence="2" key="1">
    <citation type="submission" date="2016-10" db="EMBL/GenBank/DDBJ databases">
        <authorList>
            <person name="Varghese N."/>
            <person name="Submissions S."/>
        </authorList>
    </citation>
    <scope>NUCLEOTIDE SEQUENCE [LARGE SCALE GENOMIC DNA]</scope>
    <source>
        <strain evidence="2">Nm71</strain>
    </source>
</reference>